<feature type="region of interest" description="Disordered" evidence="1">
    <location>
        <begin position="661"/>
        <end position="694"/>
    </location>
</feature>
<reference evidence="2" key="1">
    <citation type="submission" date="2023-01" db="EMBL/GenBank/DDBJ databases">
        <title>Genome assembly of the deep-sea coral Lophelia pertusa.</title>
        <authorList>
            <person name="Herrera S."/>
            <person name="Cordes E."/>
        </authorList>
    </citation>
    <scope>NUCLEOTIDE SEQUENCE</scope>
    <source>
        <strain evidence="2">USNM1676648</strain>
        <tissue evidence="2">Polyp</tissue>
    </source>
</reference>
<dbReference type="OrthoDB" id="5955320at2759"/>
<evidence type="ECO:0000313" key="3">
    <source>
        <dbReference type="Proteomes" id="UP001163046"/>
    </source>
</evidence>
<dbReference type="SUPFAM" id="SSF48403">
    <property type="entry name" value="Ankyrin repeat"/>
    <property type="match status" value="2"/>
</dbReference>
<evidence type="ECO:0000313" key="2">
    <source>
        <dbReference type="EMBL" id="KAJ7387282.1"/>
    </source>
</evidence>
<feature type="region of interest" description="Disordered" evidence="1">
    <location>
        <begin position="835"/>
        <end position="923"/>
    </location>
</feature>
<feature type="compositionally biased region" description="Polar residues" evidence="1">
    <location>
        <begin position="856"/>
        <end position="881"/>
    </location>
</feature>
<dbReference type="Proteomes" id="UP001163046">
    <property type="component" value="Unassembled WGS sequence"/>
</dbReference>
<keyword evidence="3" id="KW-1185">Reference proteome</keyword>
<feature type="compositionally biased region" description="Polar residues" evidence="1">
    <location>
        <begin position="888"/>
        <end position="898"/>
    </location>
</feature>
<sequence length="1199" mass="132658">MFHTPLCPKDCEIRHHDVITAMQALAPRYSSNPTIFSPLRVTRGNNKEDFKKQVEKLYATGWKKHKNVPDASKHFQLPLLHLVSMFGKHEAVEWLLNEGQNFDASLRSSLSNETALHMVARHLYKAISSSASRLENMSIGAKVGNFEKVVSSLIAKEVSLFWAKDGLNRETPFHILANHLVNAKTADAKPENRRSCVHVILKLLLAEEKSRLSRKDVIQALNVRNGDGDTCLHIIARATKHGYLVLKFLVKSLGSSEFLKLRNGKNLSVLDIVNECYPGHEKDLLVEEEVKTETKASSSDVGDKAAMELVHFLQVTAKQTLKLCSSEPSLDRDTARRAKRCAIHTKYFPGLCSPDCFDTMAAVSAILDTHTPLCPTDCDLQHHLLTCAVFSPAVMFRVDTGDVPLTFKLCIQACFNAGWERHMNVPDPLETLRYPLLHLACLHGSYIAVKKLVQEMKFKPVVSVSSKETPLHVAARYFPVTYTDRILMADTFKAILTFLIWQDEEILFKADAKGDTVLHVIARCINTTTNVEERLSDTQPKKNCLTKQKQSYHRALKIFLHALSDLQLSDKLCKKQVCKLVHDRNDRDRKFVDILQEGPEKFTAQALTGYAKEVLPFCFDDERVDLACSVCPSSCPCNGSAAVAEKQSYQTLVRQNEVGGNAVQEPVSSSLSPPANVDHSTTSVPGPQATPDQSAQVQVVQASVSQVLVQASAPQVVHASTPPIRPQAQVHSIQVLGQAATGNPSPQTNVAAQPVQHIPVVFIKQEPIDLGYDAQTCCYSTNHIDTSMLQRPQRQNAFIIRTGPAAVATPAQNPLPVQLVEGNVVRLGGSPPLQLPPLQLSPSQSQSLVQGSQPVTNAAASSDQLSTACTQTTANLPQQRGQIPPPNFSQTPQGQTGATAHPSGRRVLPQSKEVHSKRKGKESRSIKELALEALKNIPSTGYKIDLLHTPLCEKGCSIVHHDLVLTLLSTSNRLICRGSVNGFTQLLENTKANFFKCLKKNFDEGFAKDRDVPDGLDILHYPLVHLAGMFYKYSSVDMLVHLGFDRSPRSPRTGELPLHATVRYGYKTGMKMYKSFNKNNFESLFSKVFQSLSRGMNLIKLLSQQDHNGDTCLHVAAKRMIERPAPVTRPSDIMASETPDSTQECETSSSRKQPSDDLSAVCKLKETTPQHRFRADFLHSLLGIYFQKAPGSRYNGSHS</sequence>
<dbReference type="Gene3D" id="1.25.40.20">
    <property type="entry name" value="Ankyrin repeat-containing domain"/>
    <property type="match status" value="2"/>
</dbReference>
<accession>A0A9X0D4R5</accession>
<dbReference type="PANTHER" id="PTHR24121">
    <property type="entry name" value="NO MECHANORECEPTOR POTENTIAL C, ISOFORM D-RELATED"/>
    <property type="match status" value="1"/>
</dbReference>
<organism evidence="2 3">
    <name type="scientific">Desmophyllum pertusum</name>
    <dbReference type="NCBI Taxonomy" id="174260"/>
    <lineage>
        <taxon>Eukaryota</taxon>
        <taxon>Metazoa</taxon>
        <taxon>Cnidaria</taxon>
        <taxon>Anthozoa</taxon>
        <taxon>Hexacorallia</taxon>
        <taxon>Scleractinia</taxon>
        <taxon>Caryophylliina</taxon>
        <taxon>Caryophylliidae</taxon>
        <taxon>Desmophyllum</taxon>
    </lineage>
</organism>
<dbReference type="InterPro" id="IPR036770">
    <property type="entry name" value="Ankyrin_rpt-contain_sf"/>
</dbReference>
<dbReference type="EMBL" id="MU825874">
    <property type="protein sequence ID" value="KAJ7387282.1"/>
    <property type="molecule type" value="Genomic_DNA"/>
</dbReference>
<evidence type="ECO:0000256" key="1">
    <source>
        <dbReference type="SAM" id="MobiDB-lite"/>
    </source>
</evidence>
<feature type="region of interest" description="Disordered" evidence="1">
    <location>
        <begin position="1124"/>
        <end position="1157"/>
    </location>
</feature>
<proteinExistence type="predicted"/>
<gene>
    <name evidence="2" type="ORF">OS493_004259</name>
</gene>
<feature type="compositionally biased region" description="Low complexity" evidence="1">
    <location>
        <begin position="835"/>
        <end position="855"/>
    </location>
</feature>
<dbReference type="PANTHER" id="PTHR24121:SF21">
    <property type="entry name" value="ANKYRIN REPEAT FAMILY PROTEIN"/>
    <property type="match status" value="1"/>
</dbReference>
<dbReference type="InterPro" id="IPR002110">
    <property type="entry name" value="Ankyrin_rpt"/>
</dbReference>
<dbReference type="AlphaFoldDB" id="A0A9X0D4R5"/>
<feature type="compositionally biased region" description="Polar residues" evidence="1">
    <location>
        <begin position="666"/>
        <end position="685"/>
    </location>
</feature>
<name>A0A9X0D4R5_9CNID</name>
<dbReference type="SMART" id="SM00248">
    <property type="entry name" value="ANK"/>
    <property type="match status" value="5"/>
</dbReference>
<comment type="caution">
    <text evidence="2">The sequence shown here is derived from an EMBL/GenBank/DDBJ whole genome shotgun (WGS) entry which is preliminary data.</text>
</comment>
<protein>
    <submittedName>
        <fullName evidence="2">Uncharacterized protein</fullName>
    </submittedName>
</protein>
<feature type="compositionally biased region" description="Polar residues" evidence="1">
    <location>
        <begin position="1138"/>
        <end position="1152"/>
    </location>
</feature>